<keyword evidence="2" id="KW-0067">ATP-binding</keyword>
<dbReference type="Proteomes" id="UP000244898">
    <property type="component" value="Unassembled WGS sequence"/>
</dbReference>
<dbReference type="Gene3D" id="3.40.50.300">
    <property type="entry name" value="P-loop containing nucleotide triphosphate hydrolases"/>
    <property type="match status" value="1"/>
</dbReference>
<dbReference type="CDD" id="cd05387">
    <property type="entry name" value="BY-kinase"/>
    <property type="match status" value="1"/>
</dbReference>
<proteinExistence type="predicted"/>
<dbReference type="InterPro" id="IPR027417">
    <property type="entry name" value="P-loop_NTPase"/>
</dbReference>
<dbReference type="PANTHER" id="PTHR43384:SF6">
    <property type="entry name" value="SEPTUM SITE-DETERMINING PROTEIN MIND HOMOLOG, CHLOROPLASTIC"/>
    <property type="match status" value="1"/>
</dbReference>
<sequence>MSYYDTKMMSDFDNVRSPSLVENTPGEPEESYRPFRRKAALRDEPIEPHVLSEDVRVETLPAVLPDTWDQLQPVSISARDRFQSRAPLVNFFRDTPTARAFDILRTRLLQTLKHEGWRQVAIVAPTSGCGATFTATNLALSLARVPDSRTVLMDMNLRSPGVQSALDIAAAGRQKDFLNGQLALQDHFVRCSDTLAVGLTDAASPDAAELLQSQTCAEALDAMIEDLQPDVVLYDLPPVLAHDDLAAFMGQIDGVLMVSDGEQTTSDQIKACEKIIGGHVPLLGVILNRGRGSRLEAYAS</sequence>
<dbReference type="GO" id="GO:0004715">
    <property type="term" value="F:non-membrane spanning protein tyrosine kinase activity"/>
    <property type="evidence" value="ECO:0007669"/>
    <property type="project" value="UniProtKB-EC"/>
</dbReference>
<evidence type="ECO:0000313" key="4">
    <source>
        <dbReference type="Proteomes" id="UP000244898"/>
    </source>
</evidence>
<accession>A0A2R8C6Z8</accession>
<keyword evidence="3" id="KW-0418">Kinase</keyword>
<dbReference type="GO" id="GO:0051782">
    <property type="term" value="P:negative regulation of cell division"/>
    <property type="evidence" value="ECO:0007669"/>
    <property type="project" value="TreeGrafter"/>
</dbReference>
<evidence type="ECO:0000313" key="3">
    <source>
        <dbReference type="EMBL" id="SPJ28136.1"/>
    </source>
</evidence>
<name>A0A2R8C6Z8_9RHOB</name>
<keyword evidence="3" id="KW-0808">Transferase</keyword>
<dbReference type="GO" id="GO:0009898">
    <property type="term" value="C:cytoplasmic side of plasma membrane"/>
    <property type="evidence" value="ECO:0007669"/>
    <property type="project" value="TreeGrafter"/>
</dbReference>
<protein>
    <submittedName>
        <fullName evidence="3">Tyrosine-protein kinase YveL</fullName>
        <ecNumber evidence="3">2.7.10.2</ecNumber>
    </submittedName>
</protein>
<dbReference type="InterPro" id="IPR050625">
    <property type="entry name" value="ParA/MinD_ATPase"/>
</dbReference>
<dbReference type="EMBL" id="ONZG01000003">
    <property type="protein sequence ID" value="SPJ28136.1"/>
    <property type="molecule type" value="Genomic_DNA"/>
</dbReference>
<dbReference type="AlphaFoldDB" id="A0A2R8C6Z8"/>
<dbReference type="RefSeq" id="WP_108786385.1">
    <property type="nucleotide sequence ID" value="NZ_ONZG01000003.1"/>
</dbReference>
<dbReference type="InterPro" id="IPR005702">
    <property type="entry name" value="Wzc-like_C"/>
</dbReference>
<dbReference type="GO" id="GO:0005829">
    <property type="term" value="C:cytosol"/>
    <property type="evidence" value="ECO:0007669"/>
    <property type="project" value="TreeGrafter"/>
</dbReference>
<reference evidence="4" key="1">
    <citation type="submission" date="2018-03" db="EMBL/GenBank/DDBJ databases">
        <authorList>
            <person name="Rodrigo-Torres L."/>
            <person name="Arahal R. D."/>
            <person name="Lucena T."/>
        </authorList>
    </citation>
    <scope>NUCLEOTIDE SEQUENCE [LARGE SCALE GENOMIC DNA]</scope>
    <source>
        <strain evidence="4">CECT 7615</strain>
    </source>
</reference>
<dbReference type="GO" id="GO:0016887">
    <property type="term" value="F:ATP hydrolysis activity"/>
    <property type="evidence" value="ECO:0007669"/>
    <property type="project" value="TreeGrafter"/>
</dbReference>
<dbReference type="EC" id="2.7.10.2" evidence="3"/>
<dbReference type="SUPFAM" id="SSF52540">
    <property type="entry name" value="P-loop containing nucleoside triphosphate hydrolases"/>
    <property type="match status" value="1"/>
</dbReference>
<evidence type="ECO:0000256" key="1">
    <source>
        <dbReference type="ARBA" id="ARBA00022741"/>
    </source>
</evidence>
<dbReference type="PANTHER" id="PTHR43384">
    <property type="entry name" value="SEPTUM SITE-DETERMINING PROTEIN MIND HOMOLOG, CHLOROPLASTIC-RELATED"/>
    <property type="match status" value="1"/>
</dbReference>
<dbReference type="GO" id="GO:0005524">
    <property type="term" value="F:ATP binding"/>
    <property type="evidence" value="ECO:0007669"/>
    <property type="project" value="UniProtKB-KW"/>
</dbReference>
<dbReference type="OrthoDB" id="9775724at2"/>
<gene>
    <name evidence="3" type="primary">yveL</name>
    <name evidence="3" type="ORF">TRM7615_01633</name>
</gene>
<organism evidence="3 4">
    <name type="scientific">Falsiruegeria mediterranea M17</name>
    <dbReference type="NCBI Taxonomy" id="1200281"/>
    <lineage>
        <taxon>Bacteria</taxon>
        <taxon>Pseudomonadati</taxon>
        <taxon>Pseudomonadota</taxon>
        <taxon>Alphaproteobacteria</taxon>
        <taxon>Rhodobacterales</taxon>
        <taxon>Roseobacteraceae</taxon>
        <taxon>Falsiruegeria</taxon>
    </lineage>
</organism>
<evidence type="ECO:0000256" key="2">
    <source>
        <dbReference type="ARBA" id="ARBA00022840"/>
    </source>
</evidence>
<keyword evidence="1" id="KW-0547">Nucleotide-binding</keyword>
<keyword evidence="4" id="KW-1185">Reference proteome</keyword>